<evidence type="ECO:0000259" key="2">
    <source>
        <dbReference type="Pfam" id="PF05970"/>
    </source>
</evidence>
<dbReference type="PANTHER" id="PTHR10492:SF90">
    <property type="entry name" value="ATP-DEPENDENT DNA HELICASE"/>
    <property type="match status" value="1"/>
</dbReference>
<keyword evidence="1" id="KW-0378">Hydrolase</keyword>
<dbReference type="Pfam" id="PF05970">
    <property type="entry name" value="PIF1"/>
    <property type="match status" value="1"/>
</dbReference>
<dbReference type="GO" id="GO:0005524">
    <property type="term" value="F:ATP binding"/>
    <property type="evidence" value="ECO:0007669"/>
    <property type="project" value="UniProtKB-KW"/>
</dbReference>
<dbReference type="eggNOG" id="KOG0987">
    <property type="taxonomic scope" value="Eukaryota"/>
</dbReference>
<dbReference type="EC" id="5.6.2.3" evidence="1"/>
<dbReference type="EnsemblPlants" id="Bo00826s040.1">
    <property type="protein sequence ID" value="Bo00826s040.1"/>
    <property type="gene ID" value="Bo00826s040"/>
</dbReference>
<dbReference type="GO" id="GO:0043139">
    <property type="term" value="F:5'-3' DNA helicase activity"/>
    <property type="evidence" value="ECO:0007669"/>
    <property type="project" value="UniProtKB-EC"/>
</dbReference>
<keyword evidence="1" id="KW-0233">DNA recombination</keyword>
<dbReference type="PANTHER" id="PTHR10492">
    <property type="match status" value="1"/>
</dbReference>
<comment type="catalytic activity">
    <reaction evidence="1">
        <text>ATP + H2O = ADP + phosphate + H(+)</text>
        <dbReference type="Rhea" id="RHEA:13065"/>
        <dbReference type="ChEBI" id="CHEBI:15377"/>
        <dbReference type="ChEBI" id="CHEBI:15378"/>
        <dbReference type="ChEBI" id="CHEBI:30616"/>
        <dbReference type="ChEBI" id="CHEBI:43474"/>
        <dbReference type="ChEBI" id="CHEBI:456216"/>
        <dbReference type="EC" id="5.6.2.3"/>
    </reaction>
</comment>
<dbReference type="Gramene" id="Bo00826s040.1">
    <property type="protein sequence ID" value="Bo00826s040.1"/>
    <property type="gene ID" value="Bo00826s040"/>
</dbReference>
<protein>
    <recommendedName>
        <fullName evidence="1">ATP-dependent DNA helicase</fullName>
        <ecNumber evidence="1">5.6.2.3</ecNumber>
    </recommendedName>
</protein>
<dbReference type="GO" id="GO:0006281">
    <property type="term" value="P:DNA repair"/>
    <property type="evidence" value="ECO:0007669"/>
    <property type="project" value="UniProtKB-KW"/>
</dbReference>
<organism evidence="3 4">
    <name type="scientific">Brassica oleracea var. oleracea</name>
    <dbReference type="NCBI Taxonomy" id="109376"/>
    <lineage>
        <taxon>Eukaryota</taxon>
        <taxon>Viridiplantae</taxon>
        <taxon>Streptophyta</taxon>
        <taxon>Embryophyta</taxon>
        <taxon>Tracheophyta</taxon>
        <taxon>Spermatophyta</taxon>
        <taxon>Magnoliopsida</taxon>
        <taxon>eudicotyledons</taxon>
        <taxon>Gunneridae</taxon>
        <taxon>Pentapetalae</taxon>
        <taxon>rosids</taxon>
        <taxon>malvids</taxon>
        <taxon>Brassicales</taxon>
        <taxon>Brassicaceae</taxon>
        <taxon>Brassiceae</taxon>
        <taxon>Brassica</taxon>
    </lineage>
</organism>
<evidence type="ECO:0000313" key="4">
    <source>
        <dbReference type="Proteomes" id="UP000032141"/>
    </source>
</evidence>
<reference evidence="3" key="1">
    <citation type="journal article" date="2014" name="Genome Biol.">
        <title>Transcriptome and methylome profiling reveals relics of genome dominance in the mesopolyploid Brassica oleracea.</title>
        <authorList>
            <person name="Parkin I.A."/>
            <person name="Koh C."/>
            <person name="Tang H."/>
            <person name="Robinson S.J."/>
            <person name="Kagale S."/>
            <person name="Clarke W.E."/>
            <person name="Town C.D."/>
            <person name="Nixon J."/>
            <person name="Krishnakumar V."/>
            <person name="Bidwell S.L."/>
            <person name="Denoeud F."/>
            <person name="Belcram H."/>
            <person name="Links M.G."/>
            <person name="Just J."/>
            <person name="Clarke C."/>
            <person name="Bender T."/>
            <person name="Huebert T."/>
            <person name="Mason A.S."/>
            <person name="Pires J.C."/>
            <person name="Barker G."/>
            <person name="Moore J."/>
            <person name="Walley P.G."/>
            <person name="Manoli S."/>
            <person name="Batley J."/>
            <person name="Edwards D."/>
            <person name="Nelson M.N."/>
            <person name="Wang X."/>
            <person name="Paterson A.H."/>
            <person name="King G."/>
            <person name="Bancroft I."/>
            <person name="Chalhoub B."/>
            <person name="Sharpe A.G."/>
        </authorList>
    </citation>
    <scope>NUCLEOTIDE SEQUENCE [LARGE SCALE GENOMIC DNA]</scope>
    <source>
        <strain evidence="3">cv. TO1000</strain>
    </source>
</reference>
<dbReference type="InterPro" id="IPR027417">
    <property type="entry name" value="P-loop_NTPase"/>
</dbReference>
<evidence type="ECO:0000256" key="1">
    <source>
        <dbReference type="RuleBase" id="RU363044"/>
    </source>
</evidence>
<comment type="cofactor">
    <cofactor evidence="1">
        <name>Mg(2+)</name>
        <dbReference type="ChEBI" id="CHEBI:18420"/>
    </cofactor>
</comment>
<dbReference type="GO" id="GO:0016887">
    <property type="term" value="F:ATP hydrolysis activity"/>
    <property type="evidence" value="ECO:0007669"/>
    <property type="project" value="RHEA"/>
</dbReference>
<dbReference type="GO" id="GO:0000723">
    <property type="term" value="P:telomere maintenance"/>
    <property type="evidence" value="ECO:0007669"/>
    <property type="project" value="InterPro"/>
</dbReference>
<feature type="domain" description="DNA helicase Pif1-like DEAD-box helicase" evidence="2">
    <location>
        <begin position="433"/>
        <end position="645"/>
    </location>
</feature>
<comment type="similarity">
    <text evidence="1">Belongs to the helicase family.</text>
</comment>
<name>A0A0D2ZRB9_BRAOL</name>
<keyword evidence="1" id="KW-0347">Helicase</keyword>
<keyword evidence="1" id="KW-0547">Nucleotide-binding</keyword>
<dbReference type="AlphaFoldDB" id="A0A0D2ZRB9"/>
<dbReference type="STRING" id="109376.A0A0D2ZRB9"/>
<keyword evidence="1" id="KW-0227">DNA damage</keyword>
<dbReference type="Proteomes" id="UP000032141">
    <property type="component" value="Unassembled WGS sequence"/>
</dbReference>
<proteinExistence type="inferred from homology"/>
<dbReference type="GO" id="GO:0006310">
    <property type="term" value="P:DNA recombination"/>
    <property type="evidence" value="ECO:0007669"/>
    <property type="project" value="UniProtKB-KW"/>
</dbReference>
<dbReference type="HOGENOM" id="CLU_001324_0_1_1"/>
<dbReference type="SUPFAM" id="SSF52540">
    <property type="entry name" value="P-loop containing nucleoside triphosphate hydrolases"/>
    <property type="match status" value="2"/>
</dbReference>
<reference evidence="3" key="2">
    <citation type="submission" date="2015-06" db="UniProtKB">
        <authorList>
            <consortium name="EnsemblPlants"/>
        </authorList>
    </citation>
    <scope>IDENTIFICATION</scope>
</reference>
<dbReference type="Gene3D" id="3.40.50.300">
    <property type="entry name" value="P-loop containing nucleotide triphosphate hydrolases"/>
    <property type="match status" value="1"/>
</dbReference>
<accession>A0A0D2ZRB9</accession>
<evidence type="ECO:0000313" key="3">
    <source>
        <dbReference type="EnsemblPlants" id="Bo00826s040.1"/>
    </source>
</evidence>
<keyword evidence="1" id="KW-0234">DNA repair</keyword>
<keyword evidence="1" id="KW-0067">ATP-binding</keyword>
<sequence>MIHGPCGLINPKSPCMENNMCTKKYHRPYNNNTSIDKSGYVLYRRCRNDNAYAVKAGAILENTFVVPHNIKLLKKYEAHINVELCNRTSAVKYLFKYITKGVDRATVVIEKGNTKTTFDTMASGESKDRVIRQRNEIQDYVDARYLSACESMWWTFVFHIHKRKSSVEKLIIHLEGEHNITVKKTDNLGRVICKPDIKKTMFTEWMVLCRRSEFARTLTYVQIPEYFVWNNNAKVWTERKKGKTIGRIVAVHPSAGDRYYLRILINKIKGPRSYDELKTYNSVKYHDFKSVCYARGYLDNDVEWHESMSEGARWATPYQLCDMFVTFQNNCFVTSPKNLRENSWRSMSEDILHKRQRILGNTNLELDDDTLEQYTLIEVEKLMRMHDRSLGDIKEMPKMKHVLLNELGNNFWNQELDYDIAEETLRHGMQFNKLNADQRAIYESVLDSVDKMDGKLFFVYGASGTRKTFLYQTIISRIRSRKQIVLLVAYSGIAALLLPNGRTAHSRFNIPLKLTEDKLCNIKLRTMLAELIEKTDLIIWGEAPMTHKHAFEALDKTLRDIISRKNPSAKDKTFDGKTVLLGGDCRQILPVIPQGNRADTVLASISHSYLWDSCHKFSLKTNMRVNQEEKEFSDWLLQVGEGHPQLESRYECEDYHKQMITVDKSLIRQSYVDPLKEVVDAAYGEVNKHTNSQTSYTDKAILTPCNETVEEINAYTISQTDGVSRDYFSSNSFEISDTKSDQNDTLYVFIFLFIFFFSIY</sequence>
<dbReference type="InterPro" id="IPR010285">
    <property type="entry name" value="DNA_helicase_pif1-like_DEAD"/>
</dbReference>
<keyword evidence="4" id="KW-1185">Reference proteome</keyword>